<dbReference type="InterPro" id="IPR051694">
    <property type="entry name" value="Immunoregulatory_rcpt-like"/>
</dbReference>
<gene>
    <name evidence="7" type="ORF">P154DRAFT_312374</name>
</gene>
<dbReference type="OrthoDB" id="5421765at2759"/>
<keyword evidence="8" id="KW-1185">Reference proteome</keyword>
<dbReference type="EMBL" id="ML977624">
    <property type="protein sequence ID" value="KAF1996558.1"/>
    <property type="molecule type" value="Genomic_DNA"/>
</dbReference>
<feature type="compositionally biased region" description="Low complexity" evidence="5">
    <location>
        <begin position="36"/>
        <end position="67"/>
    </location>
</feature>
<evidence type="ECO:0000256" key="4">
    <source>
        <dbReference type="ARBA" id="ARBA00023136"/>
    </source>
</evidence>
<accession>A0A6A5W665</accession>
<evidence type="ECO:0000256" key="1">
    <source>
        <dbReference type="ARBA" id="ARBA00004167"/>
    </source>
</evidence>
<evidence type="ECO:0000256" key="2">
    <source>
        <dbReference type="ARBA" id="ARBA00022692"/>
    </source>
</evidence>
<sequence>MSLQTITATTWVNDKPTPLCYQIKDATITVNQVECPPETSKSTSSASLSSSTPGATTTTTPIPTSSTSVIASGATTAAPTPTPPPATPIAQPNNGLAGGAVAGVAIGCLLAGAAIAALVCFFLFRRRRQQGAAAYVQHHVPYNGPSNGPEKAPIAMATAATSNIDNYLPQPVEDDAITKELSRIRDNIKNHARTYYHFEHVQGADILESRLMHIAAATGTSASGLVDLLLNPGTRGEAIRLVIAWVILSKCETQSQRSLLPSDLSALAGAVPGSDGKNPAQTALFSKWKVITGSLLQQRFNSQSSVPTQASIDAINELNMILAPFTLAHNNVNESQRQKNLEMILGRASKLAFLLFSQPGSFRLDFGRDQRGGLVVFPSLIQTIGDQAQPLNPPRLVWEKEPLAEGA</sequence>
<dbReference type="GO" id="GO:0016020">
    <property type="term" value="C:membrane"/>
    <property type="evidence" value="ECO:0007669"/>
    <property type="project" value="UniProtKB-SubCell"/>
</dbReference>
<reference evidence="7" key="1">
    <citation type="journal article" date="2020" name="Stud. Mycol.">
        <title>101 Dothideomycetes genomes: a test case for predicting lifestyles and emergence of pathogens.</title>
        <authorList>
            <person name="Haridas S."/>
            <person name="Albert R."/>
            <person name="Binder M."/>
            <person name="Bloem J."/>
            <person name="Labutti K."/>
            <person name="Salamov A."/>
            <person name="Andreopoulos B."/>
            <person name="Baker S."/>
            <person name="Barry K."/>
            <person name="Bills G."/>
            <person name="Bluhm B."/>
            <person name="Cannon C."/>
            <person name="Castanera R."/>
            <person name="Culley D."/>
            <person name="Daum C."/>
            <person name="Ezra D."/>
            <person name="Gonzalez J."/>
            <person name="Henrissat B."/>
            <person name="Kuo A."/>
            <person name="Liang C."/>
            <person name="Lipzen A."/>
            <person name="Lutzoni F."/>
            <person name="Magnuson J."/>
            <person name="Mondo S."/>
            <person name="Nolan M."/>
            <person name="Ohm R."/>
            <person name="Pangilinan J."/>
            <person name="Park H.-J."/>
            <person name="Ramirez L."/>
            <person name="Alfaro M."/>
            <person name="Sun H."/>
            <person name="Tritt A."/>
            <person name="Yoshinaga Y."/>
            <person name="Zwiers L.-H."/>
            <person name="Turgeon B."/>
            <person name="Goodwin S."/>
            <person name="Spatafora J."/>
            <person name="Crous P."/>
            <person name="Grigoriev I."/>
        </authorList>
    </citation>
    <scope>NUCLEOTIDE SEQUENCE</scope>
    <source>
        <strain evidence="7">CBS 123094</strain>
    </source>
</reference>
<name>A0A6A5W665_9PLEO</name>
<dbReference type="GO" id="GO:0071944">
    <property type="term" value="C:cell periphery"/>
    <property type="evidence" value="ECO:0007669"/>
    <property type="project" value="UniProtKB-ARBA"/>
</dbReference>
<dbReference type="AlphaFoldDB" id="A0A6A5W665"/>
<evidence type="ECO:0000256" key="3">
    <source>
        <dbReference type="ARBA" id="ARBA00022989"/>
    </source>
</evidence>
<evidence type="ECO:0000313" key="7">
    <source>
        <dbReference type="EMBL" id="KAF1996558.1"/>
    </source>
</evidence>
<dbReference type="PANTHER" id="PTHR15549:SF26">
    <property type="entry name" value="AXIAL BUDDING PATTERN PROTEIN 2-RELATED"/>
    <property type="match status" value="1"/>
</dbReference>
<proteinExistence type="predicted"/>
<evidence type="ECO:0000313" key="8">
    <source>
        <dbReference type="Proteomes" id="UP000799779"/>
    </source>
</evidence>
<dbReference type="Proteomes" id="UP000799779">
    <property type="component" value="Unassembled WGS sequence"/>
</dbReference>
<evidence type="ECO:0000256" key="6">
    <source>
        <dbReference type="SAM" id="Phobius"/>
    </source>
</evidence>
<dbReference type="PANTHER" id="PTHR15549">
    <property type="entry name" value="PAIRED IMMUNOGLOBULIN-LIKE TYPE 2 RECEPTOR"/>
    <property type="match status" value="1"/>
</dbReference>
<organism evidence="7 8">
    <name type="scientific">Amniculicola lignicola CBS 123094</name>
    <dbReference type="NCBI Taxonomy" id="1392246"/>
    <lineage>
        <taxon>Eukaryota</taxon>
        <taxon>Fungi</taxon>
        <taxon>Dikarya</taxon>
        <taxon>Ascomycota</taxon>
        <taxon>Pezizomycotina</taxon>
        <taxon>Dothideomycetes</taxon>
        <taxon>Pleosporomycetidae</taxon>
        <taxon>Pleosporales</taxon>
        <taxon>Amniculicolaceae</taxon>
        <taxon>Amniculicola</taxon>
    </lineage>
</organism>
<keyword evidence="4 6" id="KW-0472">Membrane</keyword>
<feature type="transmembrane region" description="Helical" evidence="6">
    <location>
        <begin position="100"/>
        <end position="124"/>
    </location>
</feature>
<keyword evidence="2 6" id="KW-0812">Transmembrane</keyword>
<evidence type="ECO:0000256" key="5">
    <source>
        <dbReference type="SAM" id="MobiDB-lite"/>
    </source>
</evidence>
<keyword evidence="3 6" id="KW-1133">Transmembrane helix</keyword>
<feature type="region of interest" description="Disordered" evidence="5">
    <location>
        <begin position="34"/>
        <end position="67"/>
    </location>
</feature>
<comment type="subcellular location">
    <subcellularLocation>
        <location evidence="1">Membrane</location>
        <topology evidence="1">Single-pass membrane protein</topology>
    </subcellularLocation>
</comment>
<protein>
    <submittedName>
        <fullName evidence="7">Uncharacterized protein</fullName>
    </submittedName>
</protein>